<dbReference type="InterPro" id="IPR058649">
    <property type="entry name" value="CzcB_C"/>
</dbReference>
<evidence type="ECO:0000256" key="2">
    <source>
        <dbReference type="SAM" id="SignalP"/>
    </source>
</evidence>
<evidence type="ECO:0000313" key="7">
    <source>
        <dbReference type="Proteomes" id="UP000192342"/>
    </source>
</evidence>
<dbReference type="InterPro" id="IPR011053">
    <property type="entry name" value="Single_hybrid_motif"/>
</dbReference>
<dbReference type="PANTHER" id="PTHR30097">
    <property type="entry name" value="CATION EFFLUX SYSTEM PROTEIN CUSB"/>
    <property type="match status" value="1"/>
</dbReference>
<accession>A0A1Y1SGM2</accession>
<feature type="domain" description="CzcB-like C-terminal circularly permuted SH3-like" evidence="5">
    <location>
        <begin position="239"/>
        <end position="297"/>
    </location>
</feature>
<dbReference type="Pfam" id="PF25954">
    <property type="entry name" value="Beta-barrel_RND_2"/>
    <property type="match status" value="1"/>
</dbReference>
<feature type="domain" description="CzcB-like barrel-sandwich hybrid" evidence="4">
    <location>
        <begin position="83"/>
        <end position="154"/>
    </location>
</feature>
<dbReference type="Pfam" id="PF25973">
    <property type="entry name" value="BSH_CzcB"/>
    <property type="match status" value="1"/>
</dbReference>
<dbReference type="InterPro" id="IPR058792">
    <property type="entry name" value="Beta-barrel_RND_2"/>
</dbReference>
<evidence type="ECO:0000256" key="1">
    <source>
        <dbReference type="ARBA" id="ARBA00022448"/>
    </source>
</evidence>
<gene>
    <name evidence="6" type="ORF">ATO7_03020</name>
</gene>
<dbReference type="SUPFAM" id="SSF51230">
    <property type="entry name" value="Single hybrid motif"/>
    <property type="match status" value="1"/>
</dbReference>
<keyword evidence="1" id="KW-0813">Transport</keyword>
<dbReference type="Pfam" id="PF25975">
    <property type="entry name" value="CzcB_C"/>
    <property type="match status" value="1"/>
</dbReference>
<dbReference type="GO" id="GO:0060003">
    <property type="term" value="P:copper ion export"/>
    <property type="evidence" value="ECO:0007669"/>
    <property type="project" value="TreeGrafter"/>
</dbReference>
<dbReference type="Gene3D" id="2.40.50.100">
    <property type="match status" value="1"/>
</dbReference>
<keyword evidence="7" id="KW-1185">Reference proteome</keyword>
<feature type="chain" id="PRO_5013073175" evidence="2">
    <location>
        <begin position="31"/>
        <end position="309"/>
    </location>
</feature>
<evidence type="ECO:0000313" key="6">
    <source>
        <dbReference type="EMBL" id="ORE88813.1"/>
    </source>
</evidence>
<dbReference type="InterPro" id="IPR058647">
    <property type="entry name" value="BSH_CzcB-like"/>
</dbReference>
<organism evidence="6 7">
    <name type="scientific">Oceanococcus atlanticus</name>
    <dbReference type="NCBI Taxonomy" id="1317117"/>
    <lineage>
        <taxon>Bacteria</taxon>
        <taxon>Pseudomonadati</taxon>
        <taxon>Pseudomonadota</taxon>
        <taxon>Gammaproteobacteria</taxon>
        <taxon>Chromatiales</taxon>
        <taxon>Oceanococcaceae</taxon>
        <taxon>Oceanococcus</taxon>
    </lineage>
</organism>
<protein>
    <submittedName>
        <fullName evidence="6">RND family efflux transporter MFP subunit</fullName>
    </submittedName>
</protein>
<dbReference type="AlphaFoldDB" id="A0A1Y1SGM2"/>
<feature type="domain" description="CusB-like beta-barrel" evidence="3">
    <location>
        <begin position="158"/>
        <end position="230"/>
    </location>
</feature>
<dbReference type="PANTHER" id="PTHR30097:SF4">
    <property type="entry name" value="SLR6042 PROTEIN"/>
    <property type="match status" value="1"/>
</dbReference>
<keyword evidence="2" id="KW-0732">Signal</keyword>
<proteinExistence type="predicted"/>
<evidence type="ECO:0000259" key="5">
    <source>
        <dbReference type="Pfam" id="PF25975"/>
    </source>
</evidence>
<dbReference type="GO" id="GO:0030313">
    <property type="term" value="C:cell envelope"/>
    <property type="evidence" value="ECO:0007669"/>
    <property type="project" value="TreeGrafter"/>
</dbReference>
<evidence type="ECO:0000259" key="4">
    <source>
        <dbReference type="Pfam" id="PF25973"/>
    </source>
</evidence>
<sequence>MTTKKTLVAASLFATSLALIAAGWAPGAFASNDAQGDHHDEGDTIELNEAQIALAKLEISTAGPGTLRQTLPVYGRIEAMPSRTAVVHARYPGQILELRPDIGQNVSQGDVIATVEADDSLRPYKLLAPIDGTVVDRMASAGEATAGRPLLRIADYSKVWAQLAVFPSQASAVEVGQTVMLFGDNVQAEGVIDWIAPAADHGPARSARVVLENPDGRWVPESTVRAEIVTAETPANLVIENLSLQDIEGQRAVFVQDGQRFEAHPLTLGHSDGRMTEVLGGLEPGARYVTTNSYLLKAELEKSSAEHDH</sequence>
<dbReference type="InterPro" id="IPR051909">
    <property type="entry name" value="MFP_Cation_Efflux"/>
</dbReference>
<reference evidence="6 7" key="1">
    <citation type="submission" date="2013-04" db="EMBL/GenBank/DDBJ databases">
        <title>Oceanococcus atlanticus 22II-S10r2 Genome Sequencing.</title>
        <authorList>
            <person name="Lai Q."/>
            <person name="Li G."/>
            <person name="Shao Z."/>
        </authorList>
    </citation>
    <scope>NUCLEOTIDE SEQUENCE [LARGE SCALE GENOMIC DNA]</scope>
    <source>
        <strain evidence="6 7">22II-S10r2</strain>
    </source>
</reference>
<dbReference type="GO" id="GO:0015679">
    <property type="term" value="P:plasma membrane copper ion transport"/>
    <property type="evidence" value="ECO:0007669"/>
    <property type="project" value="TreeGrafter"/>
</dbReference>
<feature type="signal peptide" evidence="2">
    <location>
        <begin position="1"/>
        <end position="30"/>
    </location>
</feature>
<dbReference type="EMBL" id="AQQV01000001">
    <property type="protein sequence ID" value="ORE88813.1"/>
    <property type="molecule type" value="Genomic_DNA"/>
</dbReference>
<dbReference type="Gene3D" id="2.40.420.20">
    <property type="match status" value="1"/>
</dbReference>
<comment type="caution">
    <text evidence="6">The sequence shown here is derived from an EMBL/GenBank/DDBJ whole genome shotgun (WGS) entry which is preliminary data.</text>
</comment>
<evidence type="ECO:0000259" key="3">
    <source>
        <dbReference type="Pfam" id="PF25954"/>
    </source>
</evidence>
<dbReference type="STRING" id="1317117.ATO7_03020"/>
<dbReference type="Proteomes" id="UP000192342">
    <property type="component" value="Unassembled WGS sequence"/>
</dbReference>
<name>A0A1Y1SGM2_9GAMM</name>